<keyword evidence="4 6" id="KW-0560">Oxidoreductase</keyword>
<dbReference type="GeneID" id="13886762"/>
<keyword evidence="2 6" id="KW-0285">Flavoprotein</keyword>
<dbReference type="STRING" id="1071382.H2B1S3"/>
<dbReference type="GO" id="GO:0050660">
    <property type="term" value="F:flavin adenine dinucleotide binding"/>
    <property type="evidence" value="ECO:0007669"/>
    <property type="project" value="TreeGrafter"/>
</dbReference>
<evidence type="ECO:0000259" key="7">
    <source>
        <dbReference type="PROSITE" id="PS51324"/>
    </source>
</evidence>
<reference evidence="8 9" key="1">
    <citation type="journal article" date="2011" name="Proc. Natl. Acad. Sci. U.S.A.">
        <title>Evolutionary erosion of yeast sex chromosomes by mating-type switching accidents.</title>
        <authorList>
            <person name="Gordon J.L."/>
            <person name="Armisen D."/>
            <person name="Proux-Wera E."/>
            <person name="Oheigeartaigh S.S."/>
            <person name="Byrne K.P."/>
            <person name="Wolfe K.H."/>
        </authorList>
    </citation>
    <scope>NUCLEOTIDE SEQUENCE [LARGE SCALE GENOMIC DNA]</scope>
    <source>
        <strain evidence="9">ATCC 22294 / BCRC 22015 / CBS 2517 / CECT 1963 / NBRC 1671 / NRRL Y-8276</strain>
    </source>
</reference>
<dbReference type="PROSITE" id="PS51324">
    <property type="entry name" value="ERV_ALR"/>
    <property type="match status" value="1"/>
</dbReference>
<protein>
    <recommendedName>
        <fullName evidence="6">Sulfhydryl oxidase</fullName>
        <ecNumber evidence="6">1.8.3.2</ecNumber>
    </recommendedName>
</protein>
<evidence type="ECO:0000256" key="5">
    <source>
        <dbReference type="ARBA" id="ARBA00023157"/>
    </source>
</evidence>
<dbReference type="SUPFAM" id="SSF69000">
    <property type="entry name" value="FAD-dependent thiol oxidase"/>
    <property type="match status" value="1"/>
</dbReference>
<evidence type="ECO:0000313" key="9">
    <source>
        <dbReference type="Proteomes" id="UP000005220"/>
    </source>
</evidence>
<keyword evidence="9" id="KW-1185">Reference proteome</keyword>
<evidence type="ECO:0000256" key="3">
    <source>
        <dbReference type="ARBA" id="ARBA00022827"/>
    </source>
</evidence>
<dbReference type="EMBL" id="HE650831">
    <property type="protein sequence ID" value="CCF60573.1"/>
    <property type="molecule type" value="Genomic_DNA"/>
</dbReference>
<dbReference type="OrthoDB" id="59470at2759"/>
<feature type="transmembrane region" description="Helical" evidence="6">
    <location>
        <begin position="6"/>
        <end position="26"/>
    </location>
</feature>
<dbReference type="Pfam" id="PF04777">
    <property type="entry name" value="Evr1_Alr"/>
    <property type="match status" value="1"/>
</dbReference>
<dbReference type="Proteomes" id="UP000005220">
    <property type="component" value="Chromosome 11"/>
</dbReference>
<evidence type="ECO:0000256" key="6">
    <source>
        <dbReference type="RuleBase" id="RU371123"/>
    </source>
</evidence>
<dbReference type="eggNOG" id="KOG3355">
    <property type="taxonomic scope" value="Eukaryota"/>
</dbReference>
<dbReference type="GO" id="GO:0005739">
    <property type="term" value="C:mitochondrion"/>
    <property type="evidence" value="ECO:0007669"/>
    <property type="project" value="TreeGrafter"/>
</dbReference>
<dbReference type="Gene3D" id="1.20.120.310">
    <property type="entry name" value="ERV/ALR sulfhydryl oxidase domain"/>
    <property type="match status" value="1"/>
</dbReference>
<dbReference type="InterPro" id="IPR017905">
    <property type="entry name" value="ERV/ALR_sulphydryl_oxidase"/>
</dbReference>
<keyword evidence="6" id="KW-1133">Transmembrane helix</keyword>
<gene>
    <name evidence="8" type="primary">KAFR0K02190</name>
    <name evidence="8" type="ORF">KAFR_0K02190</name>
</gene>
<dbReference type="InterPro" id="IPR036774">
    <property type="entry name" value="ERV/ALR_sulphydryl_oxid_sf"/>
</dbReference>
<keyword evidence="3 6" id="KW-0274">FAD</keyword>
<accession>H2B1S3</accession>
<dbReference type="EC" id="1.8.3.2" evidence="6"/>
<proteinExistence type="predicted"/>
<evidence type="ECO:0000256" key="4">
    <source>
        <dbReference type="ARBA" id="ARBA00023002"/>
    </source>
</evidence>
<dbReference type="PANTHER" id="PTHR12645:SF1">
    <property type="entry name" value="FAD-LINKED SULFHYDRYL OXIDASE ERV2"/>
    <property type="match status" value="1"/>
</dbReference>
<dbReference type="GO" id="GO:0016971">
    <property type="term" value="F:flavin-dependent sulfhydryl oxidase activity"/>
    <property type="evidence" value="ECO:0007669"/>
    <property type="project" value="InterPro"/>
</dbReference>
<dbReference type="HOGENOM" id="CLU_070631_2_2_1"/>
<dbReference type="InterPro" id="IPR039799">
    <property type="entry name" value="ALR/ERV"/>
</dbReference>
<keyword evidence="5" id="KW-1015">Disulfide bond</keyword>
<evidence type="ECO:0000313" key="8">
    <source>
        <dbReference type="EMBL" id="CCF60573.1"/>
    </source>
</evidence>
<dbReference type="RefSeq" id="XP_003959708.1">
    <property type="nucleotide sequence ID" value="XM_003959659.1"/>
</dbReference>
<keyword evidence="6" id="KW-0472">Membrane</keyword>
<evidence type="ECO:0000256" key="2">
    <source>
        <dbReference type="ARBA" id="ARBA00022630"/>
    </source>
</evidence>
<feature type="domain" description="ERV/ALR sulfhydryl oxidase" evidence="7">
    <location>
        <begin position="54"/>
        <end position="161"/>
    </location>
</feature>
<dbReference type="PANTHER" id="PTHR12645">
    <property type="entry name" value="ALR/ERV"/>
    <property type="match status" value="1"/>
</dbReference>
<keyword evidence="6" id="KW-0812">Transmembrane</keyword>
<name>H2B1S3_KAZAF</name>
<comment type="cofactor">
    <cofactor evidence="1 6">
        <name>FAD</name>
        <dbReference type="ChEBI" id="CHEBI:57692"/>
    </cofactor>
</comment>
<evidence type="ECO:0000256" key="1">
    <source>
        <dbReference type="ARBA" id="ARBA00001974"/>
    </source>
</evidence>
<sequence>MGRNDVKIHIIRLTTILVMILIWILFSSMESTEIKTIREISNDPIVIPKIEDQSGNKHMKEVGRSAWFHFHTLLSQYPVERATEKHRSKLNELILLTGSYYPCIDRENNYFNYIVVDLLPLPHNINDKNILIDWGCRVHNLMNIELKKDEFDCLSLFDTEADRDEIMSLNKVTIEKEEKQLG</sequence>
<organism evidence="8 9">
    <name type="scientific">Kazachstania africana (strain ATCC 22294 / BCRC 22015 / CBS 2517 / CECT 1963 / NBRC 1671 / NRRL Y-8276)</name>
    <name type="common">Yeast</name>
    <name type="synonym">Kluyveromyces africanus</name>
    <dbReference type="NCBI Taxonomy" id="1071382"/>
    <lineage>
        <taxon>Eukaryota</taxon>
        <taxon>Fungi</taxon>
        <taxon>Dikarya</taxon>
        <taxon>Ascomycota</taxon>
        <taxon>Saccharomycotina</taxon>
        <taxon>Saccharomycetes</taxon>
        <taxon>Saccharomycetales</taxon>
        <taxon>Saccharomycetaceae</taxon>
        <taxon>Kazachstania</taxon>
    </lineage>
</organism>
<comment type="catalytic activity">
    <reaction evidence="6">
        <text>2 R'C(R)SH + O2 = R'C(R)S-S(R)CR' + H2O2</text>
        <dbReference type="Rhea" id="RHEA:17357"/>
        <dbReference type="ChEBI" id="CHEBI:15379"/>
        <dbReference type="ChEBI" id="CHEBI:16240"/>
        <dbReference type="ChEBI" id="CHEBI:16520"/>
        <dbReference type="ChEBI" id="CHEBI:17412"/>
        <dbReference type="EC" id="1.8.3.2"/>
    </reaction>
</comment>
<dbReference type="AlphaFoldDB" id="H2B1S3"/>
<dbReference type="KEGG" id="kaf:KAFR_0K02190"/>
<dbReference type="InParanoid" id="H2B1S3"/>